<keyword evidence="2" id="KW-1185">Reference proteome</keyword>
<sequence length="497" mass="58995">MLLDWDRFKTILQKEDKHIQLILIRNNVQFLIEFLTQLLLELKQCESSIKTVERFPLAGPALTLASIHPYIAYTPHIATLVVTCLIEYSKLDFESNTESHSNTHKEKTVIWCITRLRRFLSVEREDTRDTKTIINNISDLIDRKGTQLNAQKILKLTDTCLSLLHEKKSFGMVEKLVQCALDYSMISFNDGLLSDEFIYQLAQNNQMQLCYITWSQTLKIKLLLNYPDLLEIKVLELIETFIKLDDTESMQAQLMQNDYISLLKISDDLRKRFTRLLSEHIVQFHNWKLFKLTQCVYQFVKAPLFELCQQEIEKATFVHVETHALYDIICKYVYAEGSVLDIPYRRNEAWCVSLSFTRFLWYCVYRLVQWTQKDNEPWTDQMEHILVYINWVVYPSMDNRESQSLSYFRNWIQSNQGNNRLYDDIPKLWHNLLNNHLHVDQQISLIQSILAEPERKNSIHGNTKKTILLDYLSDIETHANLYPRLNFQLQYIKDYFS</sequence>
<accession>A0ABP9ZF78</accession>
<comment type="caution">
    <text evidence="1">The sequence shown here is derived from an EMBL/GenBank/DDBJ whole genome shotgun (WGS) entry which is preliminary data.</text>
</comment>
<proteinExistence type="predicted"/>
<dbReference type="Proteomes" id="UP001473302">
    <property type="component" value="Unassembled WGS sequence"/>
</dbReference>
<reference evidence="1 2" key="1">
    <citation type="submission" date="2024-04" db="EMBL/GenBank/DDBJ databases">
        <title>genome sequences of Mucor flavus KT1a and Helicostylum pulchrum KT1b strains isolated from the surface of a dry-aged beef.</title>
        <authorList>
            <person name="Toyotome T."/>
            <person name="Hosono M."/>
            <person name="Torimaru M."/>
            <person name="Fukuda K."/>
            <person name="Mikami N."/>
        </authorList>
    </citation>
    <scope>NUCLEOTIDE SEQUENCE [LARGE SCALE GENOMIC DNA]</scope>
    <source>
        <strain evidence="1 2">KT1a</strain>
    </source>
</reference>
<evidence type="ECO:0000313" key="1">
    <source>
        <dbReference type="EMBL" id="GAA5817758.1"/>
    </source>
</evidence>
<gene>
    <name evidence="1" type="ORF">MFLAVUS_011311</name>
</gene>
<name>A0ABP9ZF78_9FUNG</name>
<protein>
    <submittedName>
        <fullName evidence="1">Uncharacterized protein</fullName>
    </submittedName>
</protein>
<evidence type="ECO:0000313" key="2">
    <source>
        <dbReference type="Proteomes" id="UP001473302"/>
    </source>
</evidence>
<dbReference type="EMBL" id="BAABUK010000049">
    <property type="protein sequence ID" value="GAA5817758.1"/>
    <property type="molecule type" value="Genomic_DNA"/>
</dbReference>
<organism evidence="1 2">
    <name type="scientific">Mucor flavus</name>
    <dbReference type="NCBI Taxonomy" id="439312"/>
    <lineage>
        <taxon>Eukaryota</taxon>
        <taxon>Fungi</taxon>
        <taxon>Fungi incertae sedis</taxon>
        <taxon>Mucoromycota</taxon>
        <taxon>Mucoromycotina</taxon>
        <taxon>Mucoromycetes</taxon>
        <taxon>Mucorales</taxon>
        <taxon>Mucorineae</taxon>
        <taxon>Mucoraceae</taxon>
        <taxon>Mucor</taxon>
    </lineage>
</organism>